<name>A0A834Q025_MARMO</name>
<dbReference type="AlphaFoldDB" id="A0A834Q025"/>
<protein>
    <submittedName>
        <fullName evidence="1">Uncharacterized protein</fullName>
    </submittedName>
</protein>
<dbReference type="Proteomes" id="UP000662637">
    <property type="component" value="Unassembled WGS sequence"/>
</dbReference>
<accession>A0A834Q025</accession>
<reference evidence="1" key="1">
    <citation type="submission" date="2020-08" db="EMBL/GenBank/DDBJ databases">
        <authorList>
            <person name="Shumante A."/>
            <person name="Zimin A.V."/>
            <person name="Puiu D."/>
            <person name="Salzberg S.L."/>
        </authorList>
    </citation>
    <scope>NUCLEOTIDE SEQUENCE</scope>
    <source>
        <strain evidence="1">WC2-LM</strain>
        <tissue evidence="1">Liver</tissue>
    </source>
</reference>
<evidence type="ECO:0000313" key="2">
    <source>
        <dbReference type="Proteomes" id="UP000662637"/>
    </source>
</evidence>
<dbReference type="EMBL" id="WJEC01007672">
    <property type="protein sequence ID" value="KAF7469255.1"/>
    <property type="molecule type" value="Genomic_DNA"/>
</dbReference>
<proteinExistence type="predicted"/>
<gene>
    <name evidence="1" type="ORF">GHT09_019499</name>
</gene>
<sequence length="103" mass="11863">MDDGGGAFISWEALSLIKDLGKYLENCSPRREDLSSDMLNLIHKILNRLVPMVCSKILLRFIFLLLLLIPRKELIYSLKERHFSLSVLQTSKVSHVIISHWGK</sequence>
<organism evidence="1 2">
    <name type="scientific">Marmota monax</name>
    <name type="common">Woodchuck</name>
    <dbReference type="NCBI Taxonomy" id="9995"/>
    <lineage>
        <taxon>Eukaryota</taxon>
        <taxon>Metazoa</taxon>
        <taxon>Chordata</taxon>
        <taxon>Craniata</taxon>
        <taxon>Vertebrata</taxon>
        <taxon>Euteleostomi</taxon>
        <taxon>Mammalia</taxon>
        <taxon>Eutheria</taxon>
        <taxon>Euarchontoglires</taxon>
        <taxon>Glires</taxon>
        <taxon>Rodentia</taxon>
        <taxon>Sciuromorpha</taxon>
        <taxon>Sciuridae</taxon>
        <taxon>Xerinae</taxon>
        <taxon>Marmotini</taxon>
        <taxon>Marmota</taxon>
    </lineage>
</organism>
<comment type="caution">
    <text evidence="1">The sequence shown here is derived from an EMBL/GenBank/DDBJ whole genome shotgun (WGS) entry which is preliminary data.</text>
</comment>
<evidence type="ECO:0000313" key="1">
    <source>
        <dbReference type="EMBL" id="KAF7469255.1"/>
    </source>
</evidence>